<sequence length="283" mass="31936">MEKDYRDLLFEQAKKWVFEAAANIRRDMQGPLDIETKSNANDLVTKVDKQTENFFAASIRQMFPEHRILGEEGYGDELENLDGVVWIIDPIDGTMNFVHQKRNFCISIGIYQDGVGEIGIIYDVMADMFYSAKRGDGAYKNGVRLPKLQKNVTLERSIIGINHYWLCQNRLVDENVMHHLAKTVRGLRSYGSAALEFAYVAEGVLDSYMAMSLAPWDIAAGIVIVGETGGVTTDIDGQKLDLLHKKPVIASNTDIHQDLLSWLKKEENDIQSFSSFSFDSQTN</sequence>
<dbReference type="PANTHER" id="PTHR20854">
    <property type="entry name" value="INOSITOL MONOPHOSPHATASE"/>
    <property type="match status" value="1"/>
</dbReference>
<evidence type="ECO:0000313" key="6">
    <source>
        <dbReference type="EMBL" id="MDY0406009.1"/>
    </source>
</evidence>
<evidence type="ECO:0000256" key="2">
    <source>
        <dbReference type="ARBA" id="ARBA00013106"/>
    </source>
</evidence>
<evidence type="ECO:0000256" key="3">
    <source>
        <dbReference type="ARBA" id="ARBA00022723"/>
    </source>
</evidence>
<accession>A0ABU5CI40</accession>
<dbReference type="CDD" id="cd01637">
    <property type="entry name" value="IMPase_like"/>
    <property type="match status" value="1"/>
</dbReference>
<dbReference type="Gene3D" id="3.30.540.10">
    <property type="entry name" value="Fructose-1,6-Bisphosphatase, subunit A, domain 1"/>
    <property type="match status" value="1"/>
</dbReference>
<dbReference type="Proteomes" id="UP001228376">
    <property type="component" value="Unassembled WGS sequence"/>
</dbReference>
<name>A0ABU5CI40_9BACI</name>
<evidence type="ECO:0000256" key="4">
    <source>
        <dbReference type="ARBA" id="ARBA00022801"/>
    </source>
</evidence>
<evidence type="ECO:0000256" key="5">
    <source>
        <dbReference type="ARBA" id="ARBA00022842"/>
    </source>
</evidence>
<dbReference type="InterPro" id="IPR020583">
    <property type="entry name" value="Inositol_monoP_metal-BS"/>
</dbReference>
<reference evidence="6 7" key="1">
    <citation type="submission" date="2023-10" db="EMBL/GenBank/DDBJ databases">
        <title>179-bfca-hs.</title>
        <authorList>
            <person name="Miliotis G."/>
            <person name="Sengupta P."/>
            <person name="Hameed A."/>
            <person name="Chuvochina M."/>
            <person name="Mcdonagh F."/>
            <person name="Simpson A.C."/>
            <person name="Singh N.K."/>
            <person name="Rekha P.D."/>
            <person name="Raman K."/>
            <person name="Hugenholtz P."/>
            <person name="Venkateswaran K."/>
        </authorList>
    </citation>
    <scope>NUCLEOTIDE SEQUENCE [LARGE SCALE GENOMIC DNA]</scope>
    <source>
        <strain evidence="6 7">179-BFC-A-HS</strain>
    </source>
</reference>
<dbReference type="PANTHER" id="PTHR20854:SF4">
    <property type="entry name" value="INOSITOL-1-MONOPHOSPHATASE-RELATED"/>
    <property type="match status" value="1"/>
</dbReference>
<comment type="caution">
    <text evidence="6">The sequence shown here is derived from an EMBL/GenBank/DDBJ whole genome shotgun (WGS) entry which is preliminary data.</text>
</comment>
<keyword evidence="5" id="KW-0460">Magnesium</keyword>
<comment type="catalytic activity">
    <reaction evidence="1">
        <text>a myo-inositol phosphate + H2O = myo-inositol + phosphate</text>
        <dbReference type="Rhea" id="RHEA:24056"/>
        <dbReference type="ChEBI" id="CHEBI:15377"/>
        <dbReference type="ChEBI" id="CHEBI:17268"/>
        <dbReference type="ChEBI" id="CHEBI:43474"/>
        <dbReference type="ChEBI" id="CHEBI:84139"/>
        <dbReference type="EC" id="3.1.3.25"/>
    </reaction>
</comment>
<dbReference type="RefSeq" id="WP_320384677.1">
    <property type="nucleotide sequence ID" value="NZ_JAROCA020000001.1"/>
</dbReference>
<gene>
    <name evidence="6" type="ORF">P5G51_011950</name>
</gene>
<keyword evidence="4" id="KW-0378">Hydrolase</keyword>
<dbReference type="Pfam" id="PF00459">
    <property type="entry name" value="Inositol_P"/>
    <property type="match status" value="1"/>
</dbReference>
<proteinExistence type="predicted"/>
<evidence type="ECO:0000256" key="1">
    <source>
        <dbReference type="ARBA" id="ARBA00001033"/>
    </source>
</evidence>
<organism evidence="6 7">
    <name type="scientific">Tigheibacillus jepli</name>
    <dbReference type="NCBI Taxonomy" id="3035914"/>
    <lineage>
        <taxon>Bacteria</taxon>
        <taxon>Bacillati</taxon>
        <taxon>Bacillota</taxon>
        <taxon>Bacilli</taxon>
        <taxon>Bacillales</taxon>
        <taxon>Bacillaceae</taxon>
        <taxon>Tigheibacillus</taxon>
    </lineage>
</organism>
<keyword evidence="3" id="KW-0479">Metal-binding</keyword>
<evidence type="ECO:0000313" key="7">
    <source>
        <dbReference type="Proteomes" id="UP001228376"/>
    </source>
</evidence>
<keyword evidence="7" id="KW-1185">Reference proteome</keyword>
<dbReference type="EC" id="3.1.3.25" evidence="2"/>
<dbReference type="PROSITE" id="PS00629">
    <property type="entry name" value="IMP_1"/>
    <property type="match status" value="1"/>
</dbReference>
<protein>
    <recommendedName>
        <fullName evidence="2">inositol-phosphate phosphatase</fullName>
        <ecNumber evidence="2">3.1.3.25</ecNumber>
    </recommendedName>
</protein>
<dbReference type="PROSITE" id="PS00630">
    <property type="entry name" value="IMP_2"/>
    <property type="match status" value="1"/>
</dbReference>
<dbReference type="EMBL" id="JAROCA020000001">
    <property type="protein sequence ID" value="MDY0406009.1"/>
    <property type="molecule type" value="Genomic_DNA"/>
</dbReference>
<dbReference type="SUPFAM" id="SSF56655">
    <property type="entry name" value="Carbohydrate phosphatase"/>
    <property type="match status" value="1"/>
</dbReference>
<dbReference type="Gene3D" id="3.40.190.80">
    <property type="match status" value="1"/>
</dbReference>
<dbReference type="PRINTS" id="PR00377">
    <property type="entry name" value="IMPHPHTASES"/>
</dbReference>
<dbReference type="InterPro" id="IPR020550">
    <property type="entry name" value="Inositol_monophosphatase_CS"/>
</dbReference>
<dbReference type="InterPro" id="IPR000760">
    <property type="entry name" value="Inositol_monophosphatase-like"/>
</dbReference>